<gene>
    <name evidence="1" type="ORF">FA95DRAFT_1562499</name>
</gene>
<keyword evidence="2" id="KW-1185">Reference proteome</keyword>
<evidence type="ECO:0000313" key="1">
    <source>
        <dbReference type="EMBL" id="KAI0044191.1"/>
    </source>
</evidence>
<reference evidence="1" key="1">
    <citation type="submission" date="2021-02" db="EMBL/GenBank/DDBJ databases">
        <authorList>
            <consortium name="DOE Joint Genome Institute"/>
            <person name="Ahrendt S."/>
            <person name="Looney B.P."/>
            <person name="Miyauchi S."/>
            <person name="Morin E."/>
            <person name="Drula E."/>
            <person name="Courty P.E."/>
            <person name="Chicoki N."/>
            <person name="Fauchery L."/>
            <person name="Kohler A."/>
            <person name="Kuo A."/>
            <person name="Labutti K."/>
            <person name="Pangilinan J."/>
            <person name="Lipzen A."/>
            <person name="Riley R."/>
            <person name="Andreopoulos W."/>
            <person name="He G."/>
            <person name="Johnson J."/>
            <person name="Barry K.W."/>
            <person name="Grigoriev I.V."/>
            <person name="Nagy L."/>
            <person name="Hibbett D."/>
            <person name="Henrissat B."/>
            <person name="Matheny P.B."/>
            <person name="Labbe J."/>
            <person name="Martin F."/>
        </authorList>
    </citation>
    <scope>NUCLEOTIDE SEQUENCE</scope>
    <source>
        <strain evidence="1">FP105234-sp</strain>
    </source>
</reference>
<comment type="caution">
    <text evidence="1">The sequence shown here is derived from an EMBL/GenBank/DDBJ whole genome shotgun (WGS) entry which is preliminary data.</text>
</comment>
<dbReference type="EMBL" id="MU275991">
    <property type="protein sequence ID" value="KAI0044191.1"/>
    <property type="molecule type" value="Genomic_DNA"/>
</dbReference>
<dbReference type="Proteomes" id="UP000814033">
    <property type="component" value="Unassembled WGS sequence"/>
</dbReference>
<name>A0ACB8RKM2_9AGAM</name>
<reference evidence="1" key="2">
    <citation type="journal article" date="2022" name="New Phytol.">
        <title>Evolutionary transition to the ectomycorrhizal habit in the genomes of a hyperdiverse lineage of mushroom-forming fungi.</title>
        <authorList>
            <person name="Looney B."/>
            <person name="Miyauchi S."/>
            <person name="Morin E."/>
            <person name="Drula E."/>
            <person name="Courty P.E."/>
            <person name="Kohler A."/>
            <person name="Kuo A."/>
            <person name="LaButti K."/>
            <person name="Pangilinan J."/>
            <person name="Lipzen A."/>
            <person name="Riley R."/>
            <person name="Andreopoulos W."/>
            <person name="He G."/>
            <person name="Johnson J."/>
            <person name="Nolan M."/>
            <person name="Tritt A."/>
            <person name="Barry K.W."/>
            <person name="Grigoriev I.V."/>
            <person name="Nagy L.G."/>
            <person name="Hibbett D."/>
            <person name="Henrissat B."/>
            <person name="Matheny P.B."/>
            <person name="Labbe J."/>
            <person name="Martin F.M."/>
        </authorList>
    </citation>
    <scope>NUCLEOTIDE SEQUENCE</scope>
    <source>
        <strain evidence="1">FP105234-sp</strain>
    </source>
</reference>
<proteinExistence type="predicted"/>
<evidence type="ECO:0000313" key="2">
    <source>
        <dbReference type="Proteomes" id="UP000814033"/>
    </source>
</evidence>
<sequence>MSVPVASEFWHGIVRSRLTATGNAALPQFVPMDSHAIEALEEEERAMRRAICTVRVERNALLPIHGLPSEVLSYVFALCAADPPSYHTNWLSLGWVVVTHVCRRWRDTALGCAGLWADVSLGKGEQWAGEMLRRAQVVPVRVDTGEKVTGTACQLVAAHLHHTKELSLGEMALVEPPPGARLLSADNPAPLLTTLNISAFSGTPPLGQLGSCAPSLRRLTVQTSAPNLPWTSHLLKNLTMLNVSGSVWHLPTLSMNDVLSALRRMPGLEMLHLVGCLPRPEQAQDTIVLSRLTDVKLGGQMQSCISLLCGIKAPNCSTTCFDLFCSSAIVESIVDAIKALSAWLKTNWRVSPMALRFSDNADDQMQVEAWATSFGDFSARRLGHMYKQEADVLITFLWIEGEPPEVDRPGLALACYGALESPQLEQLAVQMNEWDCETWEDLVGSHAGLQRISADKEAADGLITALGGADDNETPHFPSLYSIELCGVKFFQAEWHLRGDGHPVRSHLTFHSNLQEWLQTRADRGYPLGKLTLRDAIVHANYLTELGEVQGLSVDDAACTVSHATIFEPLPQ</sequence>
<accession>A0ACB8RKM2</accession>
<organism evidence="1 2">
    <name type="scientific">Auriscalpium vulgare</name>
    <dbReference type="NCBI Taxonomy" id="40419"/>
    <lineage>
        <taxon>Eukaryota</taxon>
        <taxon>Fungi</taxon>
        <taxon>Dikarya</taxon>
        <taxon>Basidiomycota</taxon>
        <taxon>Agaricomycotina</taxon>
        <taxon>Agaricomycetes</taxon>
        <taxon>Russulales</taxon>
        <taxon>Auriscalpiaceae</taxon>
        <taxon>Auriscalpium</taxon>
    </lineage>
</organism>
<protein>
    <submittedName>
        <fullName evidence="1">Uncharacterized protein</fullName>
    </submittedName>
</protein>